<evidence type="ECO:0000313" key="1">
    <source>
        <dbReference type="EMBL" id="KAJ3703745.1"/>
    </source>
</evidence>
<organism evidence="1 2">
    <name type="scientific">Rhynchospora tenuis</name>
    <dbReference type="NCBI Taxonomy" id="198213"/>
    <lineage>
        <taxon>Eukaryota</taxon>
        <taxon>Viridiplantae</taxon>
        <taxon>Streptophyta</taxon>
        <taxon>Embryophyta</taxon>
        <taxon>Tracheophyta</taxon>
        <taxon>Spermatophyta</taxon>
        <taxon>Magnoliopsida</taxon>
        <taxon>Liliopsida</taxon>
        <taxon>Poales</taxon>
        <taxon>Cyperaceae</taxon>
        <taxon>Cyperoideae</taxon>
        <taxon>Rhynchosporeae</taxon>
        <taxon>Rhynchospora</taxon>
    </lineage>
</organism>
<gene>
    <name evidence="1" type="ORF">LUZ61_007450</name>
</gene>
<proteinExistence type="predicted"/>
<dbReference type="Proteomes" id="UP001210211">
    <property type="component" value="Unassembled WGS sequence"/>
</dbReference>
<dbReference type="AlphaFoldDB" id="A0AAD5ZTG4"/>
<dbReference type="PANTHER" id="PTHR36402:SF1">
    <property type="entry name" value="EXPRESSED PROTEIN"/>
    <property type="match status" value="1"/>
</dbReference>
<protein>
    <submittedName>
        <fullName evidence="1">Uncharacterized protein</fullName>
    </submittedName>
</protein>
<comment type="caution">
    <text evidence="1">The sequence shown here is derived from an EMBL/GenBank/DDBJ whole genome shotgun (WGS) entry which is preliminary data.</text>
</comment>
<reference evidence="1 2" key="1">
    <citation type="journal article" date="2022" name="Cell">
        <title>Repeat-based holocentromeres influence genome architecture and karyotype evolution.</title>
        <authorList>
            <person name="Hofstatter P.G."/>
            <person name="Thangavel G."/>
            <person name="Lux T."/>
            <person name="Neumann P."/>
            <person name="Vondrak T."/>
            <person name="Novak P."/>
            <person name="Zhang M."/>
            <person name="Costa L."/>
            <person name="Castellani M."/>
            <person name="Scott A."/>
            <person name="Toegelov H."/>
            <person name="Fuchs J."/>
            <person name="Mata-Sucre Y."/>
            <person name="Dias Y."/>
            <person name="Vanzela A.L.L."/>
            <person name="Huettel B."/>
            <person name="Almeida C.C.S."/>
            <person name="Simkova H."/>
            <person name="Souza G."/>
            <person name="Pedrosa-Harand A."/>
            <person name="Macas J."/>
            <person name="Mayer K.F.X."/>
            <person name="Houben A."/>
            <person name="Marques A."/>
        </authorList>
    </citation>
    <scope>NUCLEOTIDE SEQUENCE [LARGE SCALE GENOMIC DNA]</scope>
    <source>
        <strain evidence="1">RhyTen1mFocal</strain>
    </source>
</reference>
<keyword evidence="2" id="KW-1185">Reference proteome</keyword>
<name>A0AAD5ZTG4_9POAL</name>
<accession>A0AAD5ZTG4</accession>
<dbReference type="PANTHER" id="PTHR36402">
    <property type="entry name" value="EXPRESSED PROTEIN"/>
    <property type="match status" value="1"/>
</dbReference>
<dbReference type="EMBL" id="JAMRDG010000001">
    <property type="protein sequence ID" value="KAJ3703745.1"/>
    <property type="molecule type" value="Genomic_DNA"/>
</dbReference>
<sequence length="200" mass="23375">MATTRSLNKGITPSLLKQGLSLHLLQPQPRSQSLRFLSSSARNDGSDLQNPCEFLGSWTPPTDPRVAQANLERLRRAYYKQVNQLRKEYAYEVEMLRVDKQRKDDARREAVRIANEERKKVKAAAAQTRAAERAVFLEEFRQTLMKERAEKLEYWRKKEKVNQEKKAEKKELLRKQSSVWVSEQNLESRILEAIVDTTPF</sequence>
<evidence type="ECO:0000313" key="2">
    <source>
        <dbReference type="Proteomes" id="UP001210211"/>
    </source>
</evidence>